<dbReference type="Gene3D" id="3.40.50.150">
    <property type="entry name" value="Vaccinia Virus protein VP39"/>
    <property type="match status" value="1"/>
</dbReference>
<keyword evidence="2" id="KW-0489">Methyltransferase</keyword>
<name>A0A5D4MKT3_9BACI</name>
<dbReference type="CDD" id="cd02440">
    <property type="entry name" value="AdoMet_MTases"/>
    <property type="match status" value="1"/>
</dbReference>
<evidence type="ECO:0000313" key="3">
    <source>
        <dbReference type="Proteomes" id="UP000325182"/>
    </source>
</evidence>
<evidence type="ECO:0000313" key="2">
    <source>
        <dbReference type="EMBL" id="TYS01606.1"/>
    </source>
</evidence>
<proteinExistence type="predicted"/>
<dbReference type="InterPro" id="IPR029063">
    <property type="entry name" value="SAM-dependent_MTases_sf"/>
</dbReference>
<keyword evidence="2" id="KW-0808">Transferase</keyword>
<comment type="caution">
    <text evidence="2">The sequence shown here is derived from an EMBL/GenBank/DDBJ whole genome shotgun (WGS) entry which is preliminary data.</text>
</comment>
<organism evidence="2 3">
    <name type="scientific">Rossellomorea vietnamensis</name>
    <dbReference type="NCBI Taxonomy" id="218284"/>
    <lineage>
        <taxon>Bacteria</taxon>
        <taxon>Bacillati</taxon>
        <taxon>Bacillota</taxon>
        <taxon>Bacilli</taxon>
        <taxon>Bacillales</taxon>
        <taxon>Bacillaceae</taxon>
        <taxon>Rossellomorea</taxon>
    </lineage>
</organism>
<dbReference type="GO" id="GO:0032259">
    <property type="term" value="P:methylation"/>
    <property type="evidence" value="ECO:0007669"/>
    <property type="project" value="UniProtKB-KW"/>
</dbReference>
<accession>A0A5D4MKT3</accession>
<dbReference type="GO" id="GO:0008757">
    <property type="term" value="F:S-adenosylmethionine-dependent methyltransferase activity"/>
    <property type="evidence" value="ECO:0007669"/>
    <property type="project" value="InterPro"/>
</dbReference>
<evidence type="ECO:0000259" key="1">
    <source>
        <dbReference type="Pfam" id="PF08241"/>
    </source>
</evidence>
<dbReference type="AlphaFoldDB" id="A0A5D4MKT3"/>
<dbReference type="Proteomes" id="UP000325182">
    <property type="component" value="Unassembled WGS sequence"/>
</dbReference>
<dbReference type="PANTHER" id="PTHR43861">
    <property type="entry name" value="TRANS-ACONITATE 2-METHYLTRANSFERASE-RELATED"/>
    <property type="match status" value="1"/>
</dbReference>
<protein>
    <submittedName>
        <fullName evidence="2">Class I SAM-dependent methyltransferase</fullName>
    </submittedName>
</protein>
<dbReference type="EMBL" id="VTEG01000001">
    <property type="protein sequence ID" value="TYS01606.1"/>
    <property type="molecule type" value="Genomic_DNA"/>
</dbReference>
<gene>
    <name evidence="2" type="ORF">FZC84_02880</name>
</gene>
<sequence length="212" mass="24293">MKPPKEVAVLLNLTGERVIPEMMDPMNGMLLEHLARYYFAMEYAKGRVLDISCGTGYGSKIIAKARKAFLDEIIAVDNHEETLQYAKAKHYHPLIQYLKMDAEDPKLPGTLGQFDLIISFETIEHLAREKTFTDNLYHMLKPGGTLILSTPFGAGRGQPTNEKFHVHQLTEKEFIDLFDDYSEKAFYYQRSVLVEPKREGKRYPFGIAVCKK</sequence>
<dbReference type="Pfam" id="PF08241">
    <property type="entry name" value="Methyltransf_11"/>
    <property type="match status" value="1"/>
</dbReference>
<reference evidence="2 3" key="1">
    <citation type="submission" date="2019-08" db="EMBL/GenBank/DDBJ databases">
        <title>Bacillus genomes from the desert of Cuatro Cienegas, Coahuila.</title>
        <authorList>
            <person name="Olmedo-Alvarez G."/>
        </authorList>
    </citation>
    <scope>NUCLEOTIDE SEQUENCE [LARGE SCALE GENOMIC DNA]</scope>
    <source>
        <strain evidence="2 3">CH128b_4D</strain>
    </source>
</reference>
<dbReference type="SUPFAM" id="SSF53335">
    <property type="entry name" value="S-adenosyl-L-methionine-dependent methyltransferases"/>
    <property type="match status" value="1"/>
</dbReference>
<dbReference type="InterPro" id="IPR013216">
    <property type="entry name" value="Methyltransf_11"/>
</dbReference>
<feature type="domain" description="Methyltransferase type 11" evidence="1">
    <location>
        <begin position="49"/>
        <end position="148"/>
    </location>
</feature>